<comment type="caution">
    <text evidence="14">The sequence shown here is derived from an EMBL/GenBank/DDBJ whole genome shotgun (WGS) entry which is preliminary data.</text>
</comment>
<evidence type="ECO:0000256" key="10">
    <source>
        <dbReference type="ARBA" id="ARBA00023224"/>
    </source>
</evidence>
<dbReference type="Gene3D" id="1.20.1070.10">
    <property type="entry name" value="Rhodopsin 7-helix transmembrane proteins"/>
    <property type="match status" value="1"/>
</dbReference>
<keyword evidence="7" id="KW-1015">Disulfide bond</keyword>
<keyword evidence="4 12" id="KW-1133">Transmembrane helix</keyword>
<dbReference type="EMBL" id="JAIWYP010000002">
    <property type="protein sequence ID" value="KAH3862030.1"/>
    <property type="molecule type" value="Genomic_DNA"/>
</dbReference>
<dbReference type="PRINTS" id="PR00246">
    <property type="entry name" value="SOMATOSTATNR"/>
</dbReference>
<gene>
    <name evidence="14" type="ORF">DPMN_024986</name>
</gene>
<dbReference type="GO" id="GO:0043005">
    <property type="term" value="C:neuron projection"/>
    <property type="evidence" value="ECO:0007669"/>
    <property type="project" value="TreeGrafter"/>
</dbReference>
<dbReference type="PROSITE" id="PS50262">
    <property type="entry name" value="G_PROTEIN_RECEP_F1_2"/>
    <property type="match status" value="1"/>
</dbReference>
<dbReference type="PANTHER" id="PTHR24229">
    <property type="entry name" value="NEUROPEPTIDES RECEPTOR"/>
    <property type="match status" value="1"/>
</dbReference>
<dbReference type="GO" id="GO:0042277">
    <property type="term" value="F:peptide binding"/>
    <property type="evidence" value="ECO:0007669"/>
    <property type="project" value="TreeGrafter"/>
</dbReference>
<evidence type="ECO:0000256" key="1">
    <source>
        <dbReference type="ARBA" id="ARBA00004651"/>
    </source>
</evidence>
<dbReference type="SUPFAM" id="SSF81321">
    <property type="entry name" value="Family A G protein-coupled receptor-like"/>
    <property type="match status" value="1"/>
</dbReference>
<keyword evidence="2" id="KW-1003">Cell membrane</keyword>
<evidence type="ECO:0000256" key="7">
    <source>
        <dbReference type="ARBA" id="ARBA00023157"/>
    </source>
</evidence>
<protein>
    <recommendedName>
        <fullName evidence="13">G-protein coupled receptors family 1 profile domain-containing protein</fullName>
    </recommendedName>
</protein>
<dbReference type="InterPro" id="IPR000276">
    <property type="entry name" value="GPCR_Rhodpsn"/>
</dbReference>
<keyword evidence="8 11" id="KW-0675">Receptor</keyword>
<dbReference type="PRINTS" id="PR00237">
    <property type="entry name" value="GPCRRHODOPSN"/>
</dbReference>
<feature type="transmembrane region" description="Helical" evidence="12">
    <location>
        <begin position="86"/>
        <end position="111"/>
    </location>
</feature>
<feature type="domain" description="G-protein coupled receptors family 1 profile" evidence="13">
    <location>
        <begin position="102"/>
        <end position="359"/>
    </location>
</feature>
<dbReference type="Pfam" id="PF00001">
    <property type="entry name" value="7tm_1"/>
    <property type="match status" value="1"/>
</dbReference>
<keyword evidence="10 11" id="KW-0807">Transducer</keyword>
<evidence type="ECO:0000259" key="13">
    <source>
        <dbReference type="PROSITE" id="PS50262"/>
    </source>
</evidence>
<name>A0A9D4LPY0_DREPO</name>
<accession>A0A9D4LPY0</accession>
<keyword evidence="5 11" id="KW-0297">G-protein coupled receptor</keyword>
<dbReference type="AlphaFoldDB" id="A0A9D4LPY0"/>
<evidence type="ECO:0000256" key="2">
    <source>
        <dbReference type="ARBA" id="ARBA00022475"/>
    </source>
</evidence>
<feature type="transmembrane region" description="Helical" evidence="12">
    <location>
        <begin position="338"/>
        <end position="362"/>
    </location>
</feature>
<reference evidence="14" key="1">
    <citation type="journal article" date="2019" name="bioRxiv">
        <title>The Genome of the Zebra Mussel, Dreissena polymorpha: A Resource for Invasive Species Research.</title>
        <authorList>
            <person name="McCartney M.A."/>
            <person name="Auch B."/>
            <person name="Kono T."/>
            <person name="Mallez S."/>
            <person name="Zhang Y."/>
            <person name="Obille A."/>
            <person name="Becker A."/>
            <person name="Abrahante J.E."/>
            <person name="Garbe J."/>
            <person name="Badalamenti J.P."/>
            <person name="Herman A."/>
            <person name="Mangelson H."/>
            <person name="Liachko I."/>
            <person name="Sullivan S."/>
            <person name="Sone E.D."/>
            <person name="Koren S."/>
            <person name="Silverstein K.A.T."/>
            <person name="Beckman K.B."/>
            <person name="Gohl D.M."/>
        </authorList>
    </citation>
    <scope>NUCLEOTIDE SEQUENCE</scope>
    <source>
        <strain evidence="14">Duluth1</strain>
        <tissue evidence="14">Whole animal</tissue>
    </source>
</reference>
<evidence type="ECO:0000313" key="15">
    <source>
        <dbReference type="Proteomes" id="UP000828390"/>
    </source>
</evidence>
<feature type="transmembrane region" description="Helical" evidence="12">
    <location>
        <begin position="159"/>
        <end position="180"/>
    </location>
</feature>
<proteinExistence type="inferred from homology"/>
<feature type="transmembrane region" description="Helical" evidence="12">
    <location>
        <begin position="253"/>
        <end position="278"/>
    </location>
</feature>
<keyword evidence="15" id="KW-1185">Reference proteome</keyword>
<evidence type="ECO:0000256" key="12">
    <source>
        <dbReference type="SAM" id="Phobius"/>
    </source>
</evidence>
<evidence type="ECO:0000256" key="8">
    <source>
        <dbReference type="ARBA" id="ARBA00023170"/>
    </source>
</evidence>
<dbReference type="InterPro" id="IPR017452">
    <property type="entry name" value="GPCR_Rhodpsn_7TM"/>
</dbReference>
<dbReference type="GO" id="GO:0005886">
    <property type="term" value="C:plasma membrane"/>
    <property type="evidence" value="ECO:0007669"/>
    <property type="project" value="UniProtKB-SubCell"/>
</dbReference>
<feature type="transmembrane region" description="Helical" evidence="12">
    <location>
        <begin position="123"/>
        <end position="147"/>
    </location>
</feature>
<keyword evidence="3 11" id="KW-0812">Transmembrane</keyword>
<feature type="transmembrane region" description="Helical" evidence="12">
    <location>
        <begin position="299"/>
        <end position="318"/>
    </location>
</feature>
<organism evidence="14 15">
    <name type="scientific">Dreissena polymorpha</name>
    <name type="common">Zebra mussel</name>
    <name type="synonym">Mytilus polymorpha</name>
    <dbReference type="NCBI Taxonomy" id="45954"/>
    <lineage>
        <taxon>Eukaryota</taxon>
        <taxon>Metazoa</taxon>
        <taxon>Spiralia</taxon>
        <taxon>Lophotrochozoa</taxon>
        <taxon>Mollusca</taxon>
        <taxon>Bivalvia</taxon>
        <taxon>Autobranchia</taxon>
        <taxon>Heteroconchia</taxon>
        <taxon>Euheterodonta</taxon>
        <taxon>Imparidentia</taxon>
        <taxon>Neoheterodontei</taxon>
        <taxon>Myida</taxon>
        <taxon>Dreissenoidea</taxon>
        <taxon>Dreissenidae</taxon>
        <taxon>Dreissena</taxon>
    </lineage>
</organism>
<sequence>MKHHMSQPVSRLLMTTTPSDALIFVTRGFTMETLSSAIKDVQNTTGVYVYELLCTIDNSSTHENDTTDANTNLQMAKQRSMAVPQILMITSYILICTCGLIGNGLVIYVVLRFSKMKTVTNLYILNLAMSDVLFLISLPFLVTTTILEHWIFGKAMCKIFFVSFSINFFTSVLTLTAMSADRYLAVCHPVRSVYYRTTRIAFFVCISIWSITFFVMLPIILYSTTVANPKNPNLERCTVIWPDNQPIRGQKAFTWYTFLLGFLIPVTLISVFYMSVVLRLKSVGPRKKSKERKKSNRKVTRLVLATIGVYVICWLPYWCFQIDLTFKPENAELPEWKIYMFNAFTVLSFANSMINPILYAFLSEIFRKSFLKAFNCTRFIESSKSYGADTSVLPRSAIRKENGGDEKFEFTSMVNQTENTCMHTNNAFQMTPLSVEKTEPNENEMMLGDELVVLVDKEIQTKRAGQDE</sequence>
<dbReference type="PROSITE" id="PS00237">
    <property type="entry name" value="G_PROTEIN_RECEP_F1_1"/>
    <property type="match status" value="1"/>
</dbReference>
<evidence type="ECO:0000256" key="11">
    <source>
        <dbReference type="RuleBase" id="RU000688"/>
    </source>
</evidence>
<keyword evidence="6 12" id="KW-0472">Membrane</keyword>
<evidence type="ECO:0000256" key="6">
    <source>
        <dbReference type="ARBA" id="ARBA00023136"/>
    </source>
</evidence>
<feature type="transmembrane region" description="Helical" evidence="12">
    <location>
        <begin position="200"/>
        <end position="222"/>
    </location>
</feature>
<evidence type="ECO:0000256" key="4">
    <source>
        <dbReference type="ARBA" id="ARBA00022989"/>
    </source>
</evidence>
<dbReference type="InterPro" id="IPR000586">
    <property type="entry name" value="Somatstn_rcpt"/>
</dbReference>
<reference evidence="14" key="2">
    <citation type="submission" date="2020-11" db="EMBL/GenBank/DDBJ databases">
        <authorList>
            <person name="McCartney M.A."/>
            <person name="Auch B."/>
            <person name="Kono T."/>
            <person name="Mallez S."/>
            <person name="Becker A."/>
            <person name="Gohl D.M."/>
            <person name="Silverstein K.A.T."/>
            <person name="Koren S."/>
            <person name="Bechman K.B."/>
            <person name="Herman A."/>
            <person name="Abrahante J.E."/>
            <person name="Garbe J."/>
        </authorList>
    </citation>
    <scope>NUCLEOTIDE SEQUENCE</scope>
    <source>
        <strain evidence="14">Duluth1</strain>
        <tissue evidence="14">Whole animal</tissue>
    </source>
</reference>
<evidence type="ECO:0000256" key="9">
    <source>
        <dbReference type="ARBA" id="ARBA00023180"/>
    </source>
</evidence>
<dbReference type="GO" id="GO:0004994">
    <property type="term" value="F:somatostatin receptor activity"/>
    <property type="evidence" value="ECO:0007669"/>
    <property type="project" value="InterPro"/>
</dbReference>
<evidence type="ECO:0000256" key="5">
    <source>
        <dbReference type="ARBA" id="ARBA00023040"/>
    </source>
</evidence>
<evidence type="ECO:0000256" key="3">
    <source>
        <dbReference type="ARBA" id="ARBA00022692"/>
    </source>
</evidence>
<dbReference type="PANTHER" id="PTHR24229:SF40">
    <property type="entry name" value="ALLATOSTATIN C RECEPTOR 1-RELATED"/>
    <property type="match status" value="1"/>
</dbReference>
<comment type="subcellular location">
    <subcellularLocation>
        <location evidence="1">Cell membrane</location>
        <topology evidence="1">Multi-pass membrane protein</topology>
    </subcellularLocation>
</comment>
<keyword evidence="9" id="KW-0325">Glycoprotein</keyword>
<dbReference type="Proteomes" id="UP000828390">
    <property type="component" value="Unassembled WGS sequence"/>
</dbReference>
<comment type="similarity">
    <text evidence="11">Belongs to the G-protein coupled receptor 1 family.</text>
</comment>
<evidence type="ECO:0000313" key="14">
    <source>
        <dbReference type="EMBL" id="KAH3862030.1"/>
    </source>
</evidence>